<sequence>MRLPNLLRTAAFAALSTIALGCSAAPPAASTPVYGYSIVAKYPHSTENYTEGFLYKDGLFYEGTGMEGRSGLQVIQPATGKVIQRHDMTRQYFGEGIVDWGANIYQWTWQTHTGVVLDRFSLRPVRTFAYTGEGWGMTRDTKDIITSDGTSTLRFRNPETFAEVRHVVVHDGAKTIDQLNELEYIKGEIWANVWHQERIARISPKDGRVIGWVDCTGILPANQKRDDESVLNGIAYDAAKDRIFITGKQWPTIFEIKVVPKK</sequence>
<keyword evidence="3" id="KW-1185">Reference proteome</keyword>
<dbReference type="EMBL" id="CP003379">
    <property type="protein sequence ID" value="AFL90405.1"/>
    <property type="molecule type" value="Genomic_DNA"/>
</dbReference>
<protein>
    <submittedName>
        <fullName evidence="2">Glutamine cyclotransferase</fullName>
    </submittedName>
</protein>
<reference evidence="2 3" key="1">
    <citation type="submission" date="2012-06" db="EMBL/GenBank/DDBJ databases">
        <title>Complete genome of Terriglobus roseus DSM 18391.</title>
        <authorList>
            <consortium name="US DOE Joint Genome Institute (JGI-PGF)"/>
            <person name="Lucas S."/>
            <person name="Copeland A."/>
            <person name="Lapidus A."/>
            <person name="Glavina del Rio T."/>
            <person name="Dalin E."/>
            <person name="Tice H."/>
            <person name="Bruce D."/>
            <person name="Goodwin L."/>
            <person name="Pitluck S."/>
            <person name="Peters L."/>
            <person name="Mikhailova N."/>
            <person name="Munk A.C.C."/>
            <person name="Kyrpides N."/>
            <person name="Mavromatis K."/>
            <person name="Ivanova N."/>
            <person name="Brettin T."/>
            <person name="Detter J.C."/>
            <person name="Han C."/>
            <person name="Larimer F."/>
            <person name="Land M."/>
            <person name="Hauser L."/>
            <person name="Markowitz V."/>
            <person name="Cheng J.-F."/>
            <person name="Hugenholtz P."/>
            <person name="Woyke T."/>
            <person name="Wu D."/>
            <person name="Brambilla E."/>
            <person name="Klenk H.-P."/>
            <person name="Eisen J.A."/>
        </authorList>
    </citation>
    <scope>NUCLEOTIDE SEQUENCE [LARGE SCALE GENOMIC DNA]</scope>
    <source>
        <strain evidence="3">DSM 18391 / NRRL B-41598 / KBS 63</strain>
    </source>
</reference>
<evidence type="ECO:0000313" key="2">
    <source>
        <dbReference type="EMBL" id="AFL90405.1"/>
    </source>
</evidence>
<dbReference type="STRING" id="926566.Terro_4200"/>
<dbReference type="InterPro" id="IPR007788">
    <property type="entry name" value="QCT"/>
</dbReference>
<organism evidence="2 3">
    <name type="scientific">Terriglobus roseus (strain DSM 18391 / NRRL B-41598 / KBS 63)</name>
    <dbReference type="NCBI Taxonomy" id="926566"/>
    <lineage>
        <taxon>Bacteria</taxon>
        <taxon>Pseudomonadati</taxon>
        <taxon>Acidobacteriota</taxon>
        <taxon>Terriglobia</taxon>
        <taxon>Terriglobales</taxon>
        <taxon>Acidobacteriaceae</taxon>
        <taxon>Terriglobus</taxon>
    </lineage>
</organism>
<dbReference type="Pfam" id="PF05096">
    <property type="entry name" value="Glu_cyclase_2"/>
    <property type="match status" value="1"/>
</dbReference>
<evidence type="ECO:0000256" key="1">
    <source>
        <dbReference type="SAM" id="SignalP"/>
    </source>
</evidence>
<dbReference type="PANTHER" id="PTHR31270:SF1">
    <property type="entry name" value="GLUTAMINYL-PEPTIDE CYCLOTRANSFERASE"/>
    <property type="match status" value="1"/>
</dbReference>
<dbReference type="KEGG" id="trs:Terro_4200"/>
<accession>I3ZMD7</accession>
<name>I3ZMD7_TERRK</name>
<dbReference type="SUPFAM" id="SSF63825">
    <property type="entry name" value="YWTD domain"/>
    <property type="match status" value="1"/>
</dbReference>
<dbReference type="PATRIC" id="fig|926566.3.peg.4151"/>
<dbReference type="RefSeq" id="WP_014787665.1">
    <property type="nucleotide sequence ID" value="NC_018014.1"/>
</dbReference>
<dbReference type="eggNOG" id="COG3823">
    <property type="taxonomic scope" value="Bacteria"/>
</dbReference>
<feature type="signal peptide" evidence="1">
    <location>
        <begin position="1"/>
        <end position="24"/>
    </location>
</feature>
<dbReference type="PROSITE" id="PS51257">
    <property type="entry name" value="PROKAR_LIPOPROTEIN"/>
    <property type="match status" value="1"/>
</dbReference>
<feature type="chain" id="PRO_5003684197" evidence="1">
    <location>
        <begin position="25"/>
        <end position="262"/>
    </location>
</feature>
<evidence type="ECO:0000313" key="3">
    <source>
        <dbReference type="Proteomes" id="UP000006056"/>
    </source>
</evidence>
<dbReference type="Proteomes" id="UP000006056">
    <property type="component" value="Chromosome"/>
</dbReference>
<dbReference type="OrthoDB" id="9783700at2"/>
<keyword evidence="1" id="KW-0732">Signal</keyword>
<dbReference type="AlphaFoldDB" id="I3ZMD7"/>
<dbReference type="GO" id="GO:0016603">
    <property type="term" value="F:glutaminyl-peptide cyclotransferase activity"/>
    <property type="evidence" value="ECO:0007669"/>
    <property type="project" value="InterPro"/>
</dbReference>
<proteinExistence type="predicted"/>
<keyword evidence="2" id="KW-0808">Transferase</keyword>
<dbReference type="PANTHER" id="PTHR31270">
    <property type="entry name" value="GLUTAMINYL-PEPTIDE CYCLOTRANSFERASE"/>
    <property type="match status" value="1"/>
</dbReference>
<gene>
    <name evidence="2" type="ordered locus">Terro_4200</name>
</gene>
<dbReference type="HOGENOM" id="CLU_060272_2_2_0"/>